<dbReference type="PROSITE" id="PS51384">
    <property type="entry name" value="FAD_FR"/>
    <property type="match status" value="1"/>
</dbReference>
<keyword evidence="2" id="KW-0285">Flavoprotein</keyword>
<dbReference type="InterPro" id="IPR017927">
    <property type="entry name" value="FAD-bd_FR_type"/>
</dbReference>
<evidence type="ECO:0000256" key="1">
    <source>
        <dbReference type="ARBA" id="ARBA00001974"/>
    </source>
</evidence>
<dbReference type="InterPro" id="IPR036010">
    <property type="entry name" value="2Fe-2S_ferredoxin-like_sf"/>
</dbReference>
<dbReference type="CDD" id="cd06185">
    <property type="entry name" value="PDR_like"/>
    <property type="match status" value="1"/>
</dbReference>
<dbReference type="PRINTS" id="PR00409">
    <property type="entry name" value="PHDIOXRDTASE"/>
</dbReference>
<evidence type="ECO:0000256" key="6">
    <source>
        <dbReference type="ARBA" id="ARBA00023004"/>
    </source>
</evidence>
<comment type="caution">
    <text evidence="10">The sequence shown here is derived from an EMBL/GenBank/DDBJ whole genome shotgun (WGS) entry which is preliminary data.</text>
</comment>
<dbReference type="PANTHER" id="PTHR47354:SF1">
    <property type="entry name" value="CARNITINE MONOOXYGENASE REDUCTASE SUBUNIT"/>
    <property type="match status" value="1"/>
</dbReference>
<evidence type="ECO:0000259" key="8">
    <source>
        <dbReference type="PROSITE" id="PS51085"/>
    </source>
</evidence>
<name>A0ABW1NVM1_9ACTN</name>
<evidence type="ECO:0000256" key="7">
    <source>
        <dbReference type="ARBA" id="ARBA00023014"/>
    </source>
</evidence>
<keyword evidence="11" id="KW-1185">Reference proteome</keyword>
<dbReference type="RefSeq" id="WP_380763449.1">
    <property type="nucleotide sequence ID" value="NZ_JBHSRF010000130.1"/>
</dbReference>
<dbReference type="PROSITE" id="PS51085">
    <property type="entry name" value="2FE2S_FER_2"/>
    <property type="match status" value="1"/>
</dbReference>
<dbReference type="SUPFAM" id="SSF63380">
    <property type="entry name" value="Riboflavin synthase domain-like"/>
    <property type="match status" value="1"/>
</dbReference>
<evidence type="ECO:0000256" key="2">
    <source>
        <dbReference type="ARBA" id="ARBA00022630"/>
    </source>
</evidence>
<dbReference type="Proteomes" id="UP001596137">
    <property type="component" value="Unassembled WGS sequence"/>
</dbReference>
<feature type="domain" description="FAD-binding FR-type" evidence="9">
    <location>
        <begin position="19"/>
        <end position="121"/>
    </location>
</feature>
<evidence type="ECO:0000313" key="11">
    <source>
        <dbReference type="Proteomes" id="UP001596137"/>
    </source>
</evidence>
<sequence>MTPSTVLAAPARATRTGSNAEADVVVVARTDEAEDVVGVELALPTGGPLPAWTPGAHIDVLLPGGLTRQYSLCGDPARRGRWRIAVLREGAGRGGSRWIADELAEGATLRVRGPRDNFPLRPSGRYVFVAGGIGVTPLLPMVRAAAAAGAGWVLHYGGRTRASMAFLGELAVYGDRVRVYPQDETGLLDLDTLLGDPVPGALVYCCGPAGLIDAVERRCAAWGPGVLHVERFTAVPVEDGARDTAFDVVCAASGITVAVPPGTSVLAALEQAGLDVPSSCTEGVCGTCETTVLEGEPDHRDSILDDEEKAAGDTMMICVSRCRGTRLVLDL</sequence>
<dbReference type="Gene3D" id="3.10.20.30">
    <property type="match status" value="1"/>
</dbReference>
<evidence type="ECO:0000256" key="5">
    <source>
        <dbReference type="ARBA" id="ARBA00023002"/>
    </source>
</evidence>
<proteinExistence type="predicted"/>
<keyword evidence="7" id="KW-0411">Iron-sulfur</keyword>
<dbReference type="InterPro" id="IPR017938">
    <property type="entry name" value="Riboflavin_synthase-like_b-brl"/>
</dbReference>
<dbReference type="Gene3D" id="3.40.50.80">
    <property type="entry name" value="Nucleotide-binding domain of ferredoxin-NADP reductase (FNR) module"/>
    <property type="match status" value="1"/>
</dbReference>
<protein>
    <submittedName>
        <fullName evidence="10">PDR/VanB family oxidoreductase</fullName>
    </submittedName>
</protein>
<dbReference type="SUPFAM" id="SSF54292">
    <property type="entry name" value="2Fe-2S ferredoxin-like"/>
    <property type="match status" value="1"/>
</dbReference>
<dbReference type="PANTHER" id="PTHR47354">
    <property type="entry name" value="NADH OXIDOREDUCTASE HCR"/>
    <property type="match status" value="1"/>
</dbReference>
<dbReference type="InterPro" id="IPR012675">
    <property type="entry name" value="Beta-grasp_dom_sf"/>
</dbReference>
<dbReference type="Pfam" id="PF00111">
    <property type="entry name" value="Fer2"/>
    <property type="match status" value="1"/>
</dbReference>
<dbReference type="CDD" id="cd00207">
    <property type="entry name" value="fer2"/>
    <property type="match status" value="1"/>
</dbReference>
<evidence type="ECO:0000313" key="10">
    <source>
        <dbReference type="EMBL" id="MFC6087316.1"/>
    </source>
</evidence>
<dbReference type="InterPro" id="IPR050415">
    <property type="entry name" value="MRET"/>
</dbReference>
<gene>
    <name evidence="10" type="ORF">ACFP1K_39540</name>
</gene>
<evidence type="ECO:0000256" key="4">
    <source>
        <dbReference type="ARBA" id="ARBA00022723"/>
    </source>
</evidence>
<evidence type="ECO:0000256" key="3">
    <source>
        <dbReference type="ARBA" id="ARBA00022714"/>
    </source>
</evidence>
<keyword evidence="3" id="KW-0001">2Fe-2S</keyword>
<keyword evidence="6" id="KW-0408">Iron</keyword>
<feature type="domain" description="2Fe-2S ferredoxin-type" evidence="8">
    <location>
        <begin position="246"/>
        <end position="331"/>
    </location>
</feature>
<organism evidence="10 11">
    <name type="scientific">Sphaerisporangium aureirubrum</name>
    <dbReference type="NCBI Taxonomy" id="1544736"/>
    <lineage>
        <taxon>Bacteria</taxon>
        <taxon>Bacillati</taxon>
        <taxon>Actinomycetota</taxon>
        <taxon>Actinomycetes</taxon>
        <taxon>Streptosporangiales</taxon>
        <taxon>Streptosporangiaceae</taxon>
        <taxon>Sphaerisporangium</taxon>
    </lineage>
</organism>
<dbReference type="Gene3D" id="2.40.30.10">
    <property type="entry name" value="Translation factors"/>
    <property type="match status" value="1"/>
</dbReference>
<dbReference type="InterPro" id="IPR006058">
    <property type="entry name" value="2Fe2S_fd_BS"/>
</dbReference>
<accession>A0ABW1NVM1</accession>
<keyword evidence="4" id="KW-0479">Metal-binding</keyword>
<dbReference type="InterPro" id="IPR039261">
    <property type="entry name" value="FNR_nucleotide-bd"/>
</dbReference>
<reference evidence="11" key="1">
    <citation type="journal article" date="2019" name="Int. J. Syst. Evol. Microbiol.">
        <title>The Global Catalogue of Microorganisms (GCM) 10K type strain sequencing project: providing services to taxonomists for standard genome sequencing and annotation.</title>
        <authorList>
            <consortium name="The Broad Institute Genomics Platform"/>
            <consortium name="The Broad Institute Genome Sequencing Center for Infectious Disease"/>
            <person name="Wu L."/>
            <person name="Ma J."/>
        </authorList>
    </citation>
    <scope>NUCLEOTIDE SEQUENCE [LARGE SCALE GENOMIC DNA]</scope>
    <source>
        <strain evidence="11">JCM 30346</strain>
    </source>
</reference>
<keyword evidence="5" id="KW-0560">Oxidoreductase</keyword>
<dbReference type="InterPro" id="IPR001041">
    <property type="entry name" value="2Fe-2S_ferredoxin-type"/>
</dbReference>
<evidence type="ECO:0000259" key="9">
    <source>
        <dbReference type="PROSITE" id="PS51384"/>
    </source>
</evidence>
<dbReference type="EMBL" id="JBHSRF010000130">
    <property type="protein sequence ID" value="MFC6087316.1"/>
    <property type="molecule type" value="Genomic_DNA"/>
</dbReference>
<dbReference type="SUPFAM" id="SSF52343">
    <property type="entry name" value="Ferredoxin reductase-like, C-terminal NADP-linked domain"/>
    <property type="match status" value="1"/>
</dbReference>
<dbReference type="PROSITE" id="PS00197">
    <property type="entry name" value="2FE2S_FER_1"/>
    <property type="match status" value="1"/>
</dbReference>
<comment type="cofactor">
    <cofactor evidence="1">
        <name>FAD</name>
        <dbReference type="ChEBI" id="CHEBI:57692"/>
    </cofactor>
</comment>